<name>A0ABM3CJL9_SALSA</name>
<keyword evidence="3 4" id="KW-0472">Membrane</keyword>
<dbReference type="RefSeq" id="XP_045546748.1">
    <property type="nucleotide sequence ID" value="XM_045690792.1"/>
</dbReference>
<evidence type="ECO:0000256" key="5">
    <source>
        <dbReference type="SAM" id="SignalP"/>
    </source>
</evidence>
<evidence type="ECO:0000313" key="8">
    <source>
        <dbReference type="RefSeq" id="XP_045546748.1"/>
    </source>
</evidence>
<keyword evidence="2 4" id="KW-0812">Transmembrane</keyword>
<protein>
    <submittedName>
        <fullName evidence="8">CMRF35-like molecule 5 isoform X1</fullName>
    </submittedName>
</protein>
<accession>A0ABM3CJL9</accession>
<dbReference type="InterPro" id="IPR036179">
    <property type="entry name" value="Ig-like_dom_sf"/>
</dbReference>
<dbReference type="Proteomes" id="UP001652741">
    <property type="component" value="Chromosome ssa12"/>
</dbReference>
<evidence type="ECO:0000256" key="3">
    <source>
        <dbReference type="ARBA" id="ARBA00023136"/>
    </source>
</evidence>
<dbReference type="InterPro" id="IPR013783">
    <property type="entry name" value="Ig-like_fold"/>
</dbReference>
<dbReference type="Gene3D" id="2.60.40.10">
    <property type="entry name" value="Immunoglobulins"/>
    <property type="match status" value="1"/>
</dbReference>
<dbReference type="PANTHER" id="PTHR11860:SF87">
    <property type="entry name" value="CMRF35-LIKE MOLECULE 8"/>
    <property type="match status" value="1"/>
</dbReference>
<dbReference type="SMART" id="SM00409">
    <property type="entry name" value="IG"/>
    <property type="match status" value="1"/>
</dbReference>
<dbReference type="InterPro" id="IPR003599">
    <property type="entry name" value="Ig_sub"/>
</dbReference>
<gene>
    <name evidence="8" type="primary">LOC123725421</name>
</gene>
<comment type="subcellular location">
    <subcellularLocation>
        <location evidence="1">Membrane</location>
    </subcellularLocation>
</comment>
<evidence type="ECO:0000256" key="2">
    <source>
        <dbReference type="ARBA" id="ARBA00022692"/>
    </source>
</evidence>
<evidence type="ECO:0000313" key="7">
    <source>
        <dbReference type="Proteomes" id="UP001652741"/>
    </source>
</evidence>
<reference evidence="8" key="1">
    <citation type="submission" date="2025-08" db="UniProtKB">
        <authorList>
            <consortium name="RefSeq"/>
        </authorList>
    </citation>
    <scope>IDENTIFICATION</scope>
</reference>
<dbReference type="SUPFAM" id="SSF48726">
    <property type="entry name" value="Immunoglobulin"/>
    <property type="match status" value="1"/>
</dbReference>
<dbReference type="InterPro" id="IPR013106">
    <property type="entry name" value="Ig_V-set"/>
</dbReference>
<dbReference type="GeneID" id="123725421"/>
<keyword evidence="5" id="KW-0732">Signal</keyword>
<evidence type="ECO:0000259" key="6">
    <source>
        <dbReference type="SMART" id="SM00409"/>
    </source>
</evidence>
<dbReference type="Pfam" id="PF07686">
    <property type="entry name" value="V-set"/>
    <property type="match status" value="1"/>
</dbReference>
<dbReference type="PANTHER" id="PTHR11860">
    <property type="entry name" value="POLYMERIC-IMMUNOGLOBULIN RECEPTOR"/>
    <property type="match status" value="1"/>
</dbReference>
<feature type="domain" description="Immunoglobulin" evidence="6">
    <location>
        <begin position="22"/>
        <end position="118"/>
    </location>
</feature>
<keyword evidence="4" id="KW-1133">Transmembrane helix</keyword>
<dbReference type="InterPro" id="IPR050671">
    <property type="entry name" value="CD300_family_receptors"/>
</dbReference>
<evidence type="ECO:0000256" key="4">
    <source>
        <dbReference type="SAM" id="Phobius"/>
    </source>
</evidence>
<feature type="transmembrane region" description="Helical" evidence="4">
    <location>
        <begin position="173"/>
        <end position="196"/>
    </location>
</feature>
<feature type="signal peptide" evidence="5">
    <location>
        <begin position="1"/>
        <end position="20"/>
    </location>
</feature>
<sequence>MKILHIVSCCLLSALCVVESDVTNVEEVVGGQVTVGCSFTFAGNNNKYFCKGTCSGEDILVETNGSKNVTQERYNIEDRGGLFYVTIKNLRKSDSGTYWCGVERTIKDTFQEVHLTVTDAPPIQPDITRTSPRTSVIVSRTTVVITTEKAVSRKSLTTATPTEAMTPDSAAGVLVYIGTGLGMVVCVLVLVLLIFIRQRNRTKINESANSKRTAFQPIYSTPTNQNIDTACDITTSTISCPDDIYSNIGPSAEVPDTVSYATVNFHRDPACLHYSTVNFPRDPACLHYDTVNFTRDPA</sequence>
<organism evidence="7 8">
    <name type="scientific">Salmo salar</name>
    <name type="common">Atlantic salmon</name>
    <dbReference type="NCBI Taxonomy" id="8030"/>
    <lineage>
        <taxon>Eukaryota</taxon>
        <taxon>Metazoa</taxon>
        <taxon>Chordata</taxon>
        <taxon>Craniata</taxon>
        <taxon>Vertebrata</taxon>
        <taxon>Euteleostomi</taxon>
        <taxon>Actinopterygii</taxon>
        <taxon>Neopterygii</taxon>
        <taxon>Teleostei</taxon>
        <taxon>Protacanthopterygii</taxon>
        <taxon>Salmoniformes</taxon>
        <taxon>Salmonidae</taxon>
        <taxon>Salmoninae</taxon>
        <taxon>Salmo</taxon>
    </lineage>
</organism>
<feature type="chain" id="PRO_5045232160" evidence="5">
    <location>
        <begin position="21"/>
        <end position="298"/>
    </location>
</feature>
<evidence type="ECO:0000256" key="1">
    <source>
        <dbReference type="ARBA" id="ARBA00004370"/>
    </source>
</evidence>
<proteinExistence type="predicted"/>
<keyword evidence="7" id="KW-1185">Reference proteome</keyword>